<name>A0A1Y1CJG7_9BACT</name>
<dbReference type="SUPFAM" id="SSF82771">
    <property type="entry name" value="GIY-YIG endonuclease"/>
    <property type="match status" value="1"/>
</dbReference>
<sequence length="118" mass="13824">MSQKLCGRGSITKIEADVKTFYFVKIEIYILHSVSANCYYIGYTKDLTNRLTLHEEGVFENSFTSNYKDWKLFYRLECESIAQARSIEKHIKQMKSKKYVENLLICEDISIGLLEKYG</sequence>
<keyword evidence="4" id="KW-1185">Reference proteome</keyword>
<dbReference type="EMBL" id="AP018042">
    <property type="protein sequence ID" value="BAX80485.1"/>
    <property type="molecule type" value="Genomic_DNA"/>
</dbReference>
<dbReference type="InterPro" id="IPR000305">
    <property type="entry name" value="GIY-YIG_endonuc"/>
</dbReference>
<reference evidence="3 4" key="1">
    <citation type="journal article" date="2018" name="Mar. Genomics">
        <title>Complete genome sequence of Marinifilaceae bacterium strain SPP2, isolated from the Antarctic marine sediment.</title>
        <authorList>
            <person name="Watanabe M."/>
            <person name="Kojima H."/>
            <person name="Fukui M."/>
        </authorList>
    </citation>
    <scope>NUCLEOTIDE SEQUENCE [LARGE SCALE GENOMIC DNA]</scope>
    <source>
        <strain evidence="3 4">SPP2</strain>
    </source>
</reference>
<dbReference type="Proteomes" id="UP000218267">
    <property type="component" value="Chromosome"/>
</dbReference>
<dbReference type="KEGG" id="mbas:ALGA_2147"/>
<dbReference type="InterPro" id="IPR035901">
    <property type="entry name" value="GIY-YIG_endonuc_sf"/>
</dbReference>
<dbReference type="PROSITE" id="PS50164">
    <property type="entry name" value="GIY_YIG"/>
    <property type="match status" value="1"/>
</dbReference>
<dbReference type="Pfam" id="PF01541">
    <property type="entry name" value="GIY-YIG"/>
    <property type="match status" value="1"/>
</dbReference>
<comment type="similarity">
    <text evidence="1">Belongs to the UPF0213 family.</text>
</comment>
<dbReference type="PANTHER" id="PTHR34477:SF1">
    <property type="entry name" value="UPF0213 PROTEIN YHBQ"/>
    <property type="match status" value="1"/>
</dbReference>
<evidence type="ECO:0000313" key="4">
    <source>
        <dbReference type="Proteomes" id="UP000218267"/>
    </source>
</evidence>
<dbReference type="PANTHER" id="PTHR34477">
    <property type="entry name" value="UPF0213 PROTEIN YHBQ"/>
    <property type="match status" value="1"/>
</dbReference>
<accession>A0A1Y1CJG7</accession>
<dbReference type="Gene3D" id="3.40.1440.10">
    <property type="entry name" value="GIY-YIG endonuclease"/>
    <property type="match status" value="1"/>
</dbReference>
<dbReference type="AlphaFoldDB" id="A0A1Y1CJG7"/>
<organism evidence="3 4">
    <name type="scientific">Labilibaculum antarcticum</name>
    <dbReference type="NCBI Taxonomy" id="1717717"/>
    <lineage>
        <taxon>Bacteria</taxon>
        <taxon>Pseudomonadati</taxon>
        <taxon>Bacteroidota</taxon>
        <taxon>Bacteroidia</taxon>
        <taxon>Marinilabiliales</taxon>
        <taxon>Marinifilaceae</taxon>
        <taxon>Labilibaculum</taxon>
    </lineage>
</organism>
<evidence type="ECO:0000259" key="2">
    <source>
        <dbReference type="PROSITE" id="PS50164"/>
    </source>
</evidence>
<feature type="domain" description="GIY-YIG" evidence="2">
    <location>
        <begin position="24"/>
        <end position="101"/>
    </location>
</feature>
<protein>
    <recommendedName>
        <fullName evidence="2">GIY-YIG domain-containing protein</fullName>
    </recommendedName>
</protein>
<proteinExistence type="inferred from homology"/>
<evidence type="ECO:0000313" key="3">
    <source>
        <dbReference type="EMBL" id="BAX80485.1"/>
    </source>
</evidence>
<gene>
    <name evidence="3" type="ORF">ALGA_2147</name>
</gene>
<reference evidence="4" key="2">
    <citation type="journal article" date="2020" name="Antonie Van Leeuwenhoek">
        <title>Labilibaculum antarcticum sp. nov., a novel facultative anaerobic, psychrotorelant bacterium isolated from marine sediment of Antarctica.</title>
        <authorList>
            <person name="Watanabe M."/>
            <person name="Kojima H."/>
            <person name="Fukui M."/>
        </authorList>
    </citation>
    <scope>NUCLEOTIDE SEQUENCE [LARGE SCALE GENOMIC DNA]</scope>
    <source>
        <strain evidence="4">SPP2</strain>
    </source>
</reference>
<dbReference type="InterPro" id="IPR050190">
    <property type="entry name" value="UPF0213_domain"/>
</dbReference>
<evidence type="ECO:0000256" key="1">
    <source>
        <dbReference type="ARBA" id="ARBA00007435"/>
    </source>
</evidence>